<proteinExistence type="predicted"/>
<evidence type="ECO:0008006" key="3">
    <source>
        <dbReference type="Google" id="ProtNLM"/>
    </source>
</evidence>
<feature type="signal peptide" evidence="1">
    <location>
        <begin position="1"/>
        <end position="32"/>
    </location>
</feature>
<feature type="chain" id="PRO_5030834131" description="Photosystem II reaction center Psb28 protein" evidence="1">
    <location>
        <begin position="33"/>
        <end position="279"/>
    </location>
</feature>
<reference evidence="2" key="1">
    <citation type="submission" date="2021-01" db="EMBL/GenBank/DDBJ databases">
        <authorList>
            <person name="Corre E."/>
            <person name="Pelletier E."/>
            <person name="Niang G."/>
            <person name="Scheremetjew M."/>
            <person name="Finn R."/>
            <person name="Kale V."/>
            <person name="Holt S."/>
            <person name="Cochrane G."/>
            <person name="Meng A."/>
            <person name="Brown T."/>
            <person name="Cohen L."/>
        </authorList>
    </citation>
    <scope>NUCLEOTIDE SEQUENCE</scope>
    <source>
        <strain evidence="2">Grunow 1884</strain>
    </source>
</reference>
<sequence>MSSTMTHRRKSPRLAAKAVLLLASLSMDASLGFSHNAALSGLRTTVTSRTARKAVSSEAAEDNSRAPNAGPASAIRSVAVASLLAASVVASLGAATLPAFADEYGRETEAPTLFTGETIMICKKRGPLGACLETVTRTADNDNDKATKYFRDPAPTLKERYATAAASEEAETEGSELIRKLRQQTEENREKNAQIVRTKTLLNDQSANFGPFDRQVVILNTDGQTFTLLQSAQAMRLKEAGYIKDRKFVEMPSKEVIEKALEGPDYGQMIKGVFGGGTD</sequence>
<protein>
    <recommendedName>
        <fullName evidence="3">Photosystem II reaction center Psb28 protein</fullName>
    </recommendedName>
</protein>
<accession>A0A7S2A8J2</accession>
<organism evidence="2">
    <name type="scientific">Trieres chinensis</name>
    <name type="common">Marine centric diatom</name>
    <name type="synonym">Odontella sinensis</name>
    <dbReference type="NCBI Taxonomy" id="1514140"/>
    <lineage>
        <taxon>Eukaryota</taxon>
        <taxon>Sar</taxon>
        <taxon>Stramenopiles</taxon>
        <taxon>Ochrophyta</taxon>
        <taxon>Bacillariophyta</taxon>
        <taxon>Mediophyceae</taxon>
        <taxon>Biddulphiophycidae</taxon>
        <taxon>Eupodiscales</taxon>
        <taxon>Parodontellaceae</taxon>
        <taxon>Trieres</taxon>
    </lineage>
</organism>
<dbReference type="EMBL" id="HBGO01035123">
    <property type="protein sequence ID" value="CAD9359982.1"/>
    <property type="molecule type" value="Transcribed_RNA"/>
</dbReference>
<evidence type="ECO:0000313" key="2">
    <source>
        <dbReference type="EMBL" id="CAD9359982.1"/>
    </source>
</evidence>
<evidence type="ECO:0000256" key="1">
    <source>
        <dbReference type="SAM" id="SignalP"/>
    </source>
</evidence>
<keyword evidence="1" id="KW-0732">Signal</keyword>
<gene>
    <name evidence="2" type="ORF">OSIN01602_LOCUS20284</name>
</gene>
<name>A0A7S2A8J2_TRICV</name>
<dbReference type="AlphaFoldDB" id="A0A7S2A8J2"/>